<dbReference type="PANTHER" id="PTHR17271">
    <property type="entry name" value="PLECKSTRIN HOMOLOGY PH DOMAIN-CONTAINING PROTEIN"/>
    <property type="match status" value="1"/>
</dbReference>
<feature type="compositionally biased region" description="Polar residues" evidence="1">
    <location>
        <begin position="236"/>
        <end position="271"/>
    </location>
</feature>
<evidence type="ECO:0000313" key="2">
    <source>
        <dbReference type="Proteomes" id="UP000694851"/>
    </source>
</evidence>
<dbReference type="GO" id="GO:0051015">
    <property type="term" value="F:actin filament binding"/>
    <property type="evidence" value="ECO:0007669"/>
    <property type="project" value="TreeGrafter"/>
</dbReference>
<feature type="compositionally biased region" description="Basic and acidic residues" evidence="1">
    <location>
        <begin position="937"/>
        <end position="949"/>
    </location>
</feature>
<dbReference type="PANTHER" id="PTHR17271:SF10">
    <property type="entry name" value="TRIO AND F-ACTIN-BINDING PROTEIN"/>
    <property type="match status" value="1"/>
</dbReference>
<evidence type="ECO:0000256" key="1">
    <source>
        <dbReference type="SAM" id="MobiDB-lite"/>
    </source>
</evidence>
<feature type="compositionally biased region" description="Basic and acidic residues" evidence="1">
    <location>
        <begin position="174"/>
        <end position="185"/>
    </location>
</feature>
<feature type="region of interest" description="Disordered" evidence="1">
    <location>
        <begin position="32"/>
        <end position="649"/>
    </location>
</feature>
<proteinExistence type="predicted"/>
<sequence length="1274" mass="137730">MERAAENGPCEHFEANVLAQSCCQNCLHPEEAHRARHQEPGSPPSAEVPYCDLPRRLPASEDPLSASTSGCQSVVGLGLGPGPERGPAAGLPAEGPTAAPRSRSREPEAVPYLEGLASSLCGSFDEGPDSGTSSSPDCDASDDTSNSSSVDWDIVERLEEASSWDELTVMIPRKLQEGPRADSARKAPSLLSRSPVGGDTAGQRKEDTGGGSRSAGQHWAKLRGESGTFLERHRSALTQASSGTPQSGPRSTTSQPSSLHRSAQRDVAQTASTQPDPPRSSSPPQTAQRDNPRSLSNQQDSSRTSSTKRNTPRASSPSRIGQRDNPRTSSTQRSNPRVSSSPRAAQQDNSRTSSIQQDDPQPSFPTSTSQRENSRTSCATSCTQQNTPRTSSTQRDNPQSSSFRRDNPGTSSSQCCTQHNNPGPSASHRSTQRNNPRNSSPHRTNKDIPWASFPLRPTQSDGRTSSPSRSKQSEVPWASIALRPTQTDRPQASSPTRPAQPQSSSGPTQHNSPSRATSSAHNSGHHSASRTSSPLYPTRGTPQTSFESFQPPCAVCIGHRDAPRASSPPRYLQHDPFPFFPDPRASESDSPHHDPPYIPPAVCIGHRDAPRASSPPRHTQFDPFPFLPDTSDAENQSPQHDPPQFPPPVCIGYRDAPRASSPPRQAPEPALLFQDLPRASTESLVPSTDSLHEPPHIPTPVCIGHRDAPSFSSPPRQAPEPSLFFQDPPGTSMESLAPSTDSLHGSPMLPPQVCIGHRDAPRASSPPRHPPSDLALLASSPPPGSSGGSRGSAPPGETRHNLEREEYTVLADLPPPRRLAQREPGPQGSNGGRTRSPGRAEVERLFGQERRKSEAPGAFQARDEGRSQRPGQGQSQLLRRQSSPALSREVTTPLAKQAEATRRSRAEPPHPRSPERQPERDRRLQGSSPPPRTSARTSERERRTERPPESGRAAPRQPPGGWQSQEEPPGSRGPHRHLERGWSSQEEGPSMGSWQGLGEPSRGAARAPEGTWRGPPRESEESWGQPEAWEEPPINGLQEPLDRPTQRGWSSREGPAEFSKSWRPETPTVTGRGTEGACPHLHGPERRPELDWRDLVSLLGIPRAGAWARTEEPTLPSLLPRLDWEGLLEFLQAQLPRKDPAGHWGGPVTASGPELGSQGTRDTMEREQHSQPEGWAEASLVNGHSPACISTQWPKTKVTSGPETSIMAGLEEPGQLGSRSLAGGPSSPAWEFQSEEPEESKPRGDQDSLTDQKQADSTRGQRRARLGACSRADW</sequence>
<protein>
    <submittedName>
        <fullName evidence="3">TRIO and F-actin-binding protein-like</fullName>
    </submittedName>
</protein>
<feature type="compositionally biased region" description="Polar residues" evidence="1">
    <location>
        <begin position="327"/>
        <end position="442"/>
    </location>
</feature>
<feature type="compositionally biased region" description="Polar residues" evidence="1">
    <location>
        <begin position="1247"/>
        <end position="1258"/>
    </location>
</feature>
<feature type="compositionally biased region" description="Basic and acidic residues" evidence="1">
    <location>
        <begin position="899"/>
        <end position="924"/>
    </location>
</feature>
<accession>A0A8B7T358</accession>
<reference evidence="3" key="1">
    <citation type="submission" date="2025-08" db="UniProtKB">
        <authorList>
            <consortium name="RefSeq"/>
        </authorList>
    </citation>
    <scope>IDENTIFICATION</scope>
    <source>
        <tissue evidence="3">Muscle</tissue>
    </source>
</reference>
<dbReference type="InterPro" id="IPR052223">
    <property type="entry name" value="Actin_Cytoskeleton_Reg"/>
</dbReference>
<feature type="compositionally biased region" description="Low complexity" evidence="1">
    <location>
        <begin position="762"/>
        <end position="779"/>
    </location>
</feature>
<feature type="compositionally biased region" description="Polar residues" evidence="1">
    <location>
        <begin position="732"/>
        <end position="743"/>
    </location>
</feature>
<gene>
    <name evidence="3" type="primary">LOC109394471</name>
</gene>
<dbReference type="AlphaFoldDB" id="A0A8B7T358"/>
<dbReference type="RefSeq" id="XP_019520111.1">
    <property type="nucleotide sequence ID" value="XM_019664566.1"/>
</dbReference>
<dbReference type="GO" id="GO:1900026">
    <property type="term" value="P:positive regulation of substrate adhesion-dependent cell spreading"/>
    <property type="evidence" value="ECO:0007669"/>
    <property type="project" value="TreeGrafter"/>
</dbReference>
<feature type="compositionally biased region" description="Polar residues" evidence="1">
    <location>
        <begin position="457"/>
        <end position="470"/>
    </location>
</feature>
<dbReference type="GO" id="GO:0015629">
    <property type="term" value="C:actin cytoskeleton"/>
    <property type="evidence" value="ECO:0007669"/>
    <property type="project" value="TreeGrafter"/>
</dbReference>
<feature type="compositionally biased region" description="Basic and acidic residues" evidence="1">
    <location>
        <begin position="838"/>
        <end position="854"/>
    </location>
</feature>
<feature type="compositionally biased region" description="Polar residues" evidence="1">
    <location>
        <begin position="530"/>
        <end position="548"/>
    </location>
</feature>
<feature type="compositionally biased region" description="Basic and acidic residues" evidence="1">
    <location>
        <begin position="797"/>
        <end position="807"/>
    </location>
</feature>
<feature type="compositionally biased region" description="Polar residues" evidence="1">
    <location>
        <begin position="287"/>
        <end position="319"/>
    </location>
</feature>
<feature type="region of interest" description="Disordered" evidence="1">
    <location>
        <begin position="1137"/>
        <end position="1274"/>
    </location>
</feature>
<feature type="compositionally biased region" description="Low complexity" evidence="1">
    <location>
        <begin position="85"/>
        <end position="100"/>
    </location>
</feature>
<feature type="compositionally biased region" description="Polar residues" evidence="1">
    <location>
        <begin position="484"/>
        <end position="515"/>
    </location>
</feature>
<dbReference type="OrthoDB" id="9942268at2759"/>
<dbReference type="Proteomes" id="UP000694851">
    <property type="component" value="Unplaced"/>
</dbReference>
<dbReference type="KEGG" id="hai:109394471"/>
<dbReference type="GeneID" id="109394471"/>
<feature type="compositionally biased region" description="Pro residues" evidence="1">
    <location>
        <begin position="640"/>
        <end position="649"/>
    </location>
</feature>
<organism evidence="2 3">
    <name type="scientific">Hipposideros armiger</name>
    <name type="common">Great Himalayan leaf-nosed bat</name>
    <dbReference type="NCBI Taxonomy" id="186990"/>
    <lineage>
        <taxon>Eukaryota</taxon>
        <taxon>Metazoa</taxon>
        <taxon>Chordata</taxon>
        <taxon>Craniata</taxon>
        <taxon>Vertebrata</taxon>
        <taxon>Euteleostomi</taxon>
        <taxon>Mammalia</taxon>
        <taxon>Eutheria</taxon>
        <taxon>Laurasiatheria</taxon>
        <taxon>Chiroptera</taxon>
        <taxon>Yinpterochiroptera</taxon>
        <taxon>Rhinolophoidea</taxon>
        <taxon>Hipposideridae</taxon>
        <taxon>Hipposideros</taxon>
    </lineage>
</organism>
<feature type="compositionally biased region" description="Basic and acidic residues" evidence="1">
    <location>
        <begin position="584"/>
        <end position="595"/>
    </location>
</feature>
<evidence type="ECO:0000313" key="3">
    <source>
        <dbReference type="RefSeq" id="XP_019520111.1"/>
    </source>
</evidence>
<feature type="region of interest" description="Disordered" evidence="1">
    <location>
        <begin position="682"/>
        <end position="1087"/>
    </location>
</feature>
<feature type="compositionally biased region" description="Polar residues" evidence="1">
    <location>
        <begin position="1188"/>
        <end position="1203"/>
    </location>
</feature>
<keyword evidence="2" id="KW-1185">Reference proteome</keyword>
<name>A0A8B7T358_HIPAR</name>
<feature type="compositionally biased region" description="Low complexity" evidence="1">
    <location>
        <begin position="868"/>
        <end position="888"/>
    </location>
</feature>